<name>A0A7X0EED4_9PROT</name>
<gene>
    <name evidence="1" type="ORF">FHS74_004329</name>
</gene>
<dbReference type="AlphaFoldDB" id="A0A7X0EED4"/>
<dbReference type="RefSeq" id="WP_184804929.1">
    <property type="nucleotide sequence ID" value="NZ_JACIIZ010000013.1"/>
</dbReference>
<dbReference type="PANTHER" id="PTHR35279:SF1">
    <property type="entry name" value="ARABINANASE_LEVANSUCRASE_INVERTASE"/>
    <property type="match status" value="1"/>
</dbReference>
<proteinExistence type="predicted"/>
<accession>A0A7X0EED4</accession>
<dbReference type="InterPro" id="IPR023296">
    <property type="entry name" value="Glyco_hydro_beta-prop_sf"/>
</dbReference>
<keyword evidence="2" id="KW-1185">Reference proteome</keyword>
<evidence type="ECO:0000313" key="2">
    <source>
        <dbReference type="Proteomes" id="UP000539175"/>
    </source>
</evidence>
<sequence>MDRIPTGRWRKLGQVFAGPAGANPSLLTHAALPVAVPLEGDIVRVFFSGRDAANRSAVGTVLIRLGEVPRVEDQPAAPVLLPGGVGTFDDAGVGVGCVVPGGDTDRLYYMGWNVGGSVPWRNAIGVAFGDARSGRFERAFAGPVLDRNVIDPYSLSYPWVLRLGPGDWRMWYGTHLTWGAAIVDMSHAVRHASSVDGLSWHPATGLALPPEGDEVATVRPTVRLMAGGGYEMHYAARGADTPYRIGRAVSADGHRWVRASGGLAPDQEGWEGGATTYPCVFEQGGRRWLLYNGANYGGTGFGLAVWEE</sequence>
<evidence type="ECO:0008006" key="3">
    <source>
        <dbReference type="Google" id="ProtNLM"/>
    </source>
</evidence>
<dbReference type="SUPFAM" id="SSF75005">
    <property type="entry name" value="Arabinanase/levansucrase/invertase"/>
    <property type="match status" value="1"/>
</dbReference>
<organism evidence="1 2">
    <name type="scientific">Nitrospirillum iridis</name>
    <dbReference type="NCBI Taxonomy" id="765888"/>
    <lineage>
        <taxon>Bacteria</taxon>
        <taxon>Pseudomonadati</taxon>
        <taxon>Pseudomonadota</taxon>
        <taxon>Alphaproteobacteria</taxon>
        <taxon>Rhodospirillales</taxon>
        <taxon>Azospirillaceae</taxon>
        <taxon>Nitrospirillum</taxon>
    </lineage>
</organism>
<dbReference type="Gene3D" id="2.115.10.20">
    <property type="entry name" value="Glycosyl hydrolase domain, family 43"/>
    <property type="match status" value="2"/>
</dbReference>
<comment type="caution">
    <text evidence="1">The sequence shown here is derived from an EMBL/GenBank/DDBJ whole genome shotgun (WGS) entry which is preliminary data.</text>
</comment>
<dbReference type="Proteomes" id="UP000539175">
    <property type="component" value="Unassembled WGS sequence"/>
</dbReference>
<reference evidence="1 2" key="1">
    <citation type="submission" date="2020-08" db="EMBL/GenBank/DDBJ databases">
        <title>Genomic Encyclopedia of Type Strains, Phase IV (KMG-IV): sequencing the most valuable type-strain genomes for metagenomic binning, comparative biology and taxonomic classification.</title>
        <authorList>
            <person name="Goeker M."/>
        </authorList>
    </citation>
    <scope>NUCLEOTIDE SEQUENCE [LARGE SCALE GENOMIC DNA]</scope>
    <source>
        <strain evidence="1 2">DSM 22198</strain>
    </source>
</reference>
<evidence type="ECO:0000313" key="1">
    <source>
        <dbReference type="EMBL" id="MBB6253753.1"/>
    </source>
</evidence>
<protein>
    <recommendedName>
        <fullName evidence="3">Glycosyl hydrolase family 32 N-terminal domain-containing protein</fullName>
    </recommendedName>
</protein>
<dbReference type="PANTHER" id="PTHR35279">
    <property type="match status" value="1"/>
</dbReference>
<dbReference type="EMBL" id="JACIIZ010000013">
    <property type="protein sequence ID" value="MBB6253753.1"/>
    <property type="molecule type" value="Genomic_DNA"/>
</dbReference>